<dbReference type="GO" id="GO:0060285">
    <property type="term" value="P:cilium-dependent cell motility"/>
    <property type="evidence" value="ECO:0007669"/>
    <property type="project" value="TreeGrafter"/>
</dbReference>
<evidence type="ECO:0000259" key="6">
    <source>
        <dbReference type="PROSITE" id="PS51336"/>
    </source>
</evidence>
<evidence type="ECO:0000256" key="1">
    <source>
        <dbReference type="ARBA" id="ARBA00004430"/>
    </source>
</evidence>
<proteinExistence type="predicted"/>
<dbReference type="Gene3D" id="2.30.29.170">
    <property type="match status" value="2"/>
</dbReference>
<dbReference type="FunFam" id="2.30.29.170:FF:000001">
    <property type="entry name" value="EF-hand domain containing 1"/>
    <property type="match status" value="1"/>
</dbReference>
<feature type="domain" description="DM10" evidence="6">
    <location>
        <begin position="185"/>
        <end position="305"/>
    </location>
</feature>
<dbReference type="PANTHER" id="PTHR12086">
    <property type="entry name" value="EF-HAND DOMAIN C-TERMINAL CONTAINING PROTEIN"/>
    <property type="match status" value="1"/>
</dbReference>
<evidence type="ECO:0000256" key="2">
    <source>
        <dbReference type="ARBA" id="ARBA00022490"/>
    </source>
</evidence>
<evidence type="ECO:0000313" key="8">
    <source>
        <dbReference type="Proteomes" id="UP001233999"/>
    </source>
</evidence>
<dbReference type="AlphaFoldDB" id="A0AAD8AA61"/>
<dbReference type="GO" id="GO:0043014">
    <property type="term" value="F:alpha-tubulin binding"/>
    <property type="evidence" value="ECO:0007669"/>
    <property type="project" value="TreeGrafter"/>
</dbReference>
<dbReference type="InterPro" id="IPR040193">
    <property type="entry name" value="EFHC1/EFHC2/EFHB"/>
</dbReference>
<name>A0AAD8AA61_DIPPU</name>
<evidence type="ECO:0000256" key="3">
    <source>
        <dbReference type="ARBA" id="ARBA00022737"/>
    </source>
</evidence>
<evidence type="ECO:0000256" key="5">
    <source>
        <dbReference type="ARBA" id="ARBA00023273"/>
    </source>
</evidence>
<dbReference type="GO" id="GO:0005930">
    <property type="term" value="C:axoneme"/>
    <property type="evidence" value="ECO:0007669"/>
    <property type="project" value="UniProtKB-SubCell"/>
</dbReference>
<dbReference type="InterPro" id="IPR006602">
    <property type="entry name" value="DM10_dom"/>
</dbReference>
<keyword evidence="4" id="KW-0206">Cytoskeleton</keyword>
<reference evidence="7" key="2">
    <citation type="submission" date="2023-05" db="EMBL/GenBank/DDBJ databases">
        <authorList>
            <person name="Fouks B."/>
        </authorList>
    </citation>
    <scope>NUCLEOTIDE SEQUENCE</scope>
    <source>
        <strain evidence="7">Stay&amp;Tobe</strain>
        <tissue evidence="7">Testes</tissue>
    </source>
</reference>
<dbReference type="Pfam" id="PF06565">
    <property type="entry name" value="DM10_dom"/>
    <property type="match status" value="2"/>
</dbReference>
<comment type="subcellular location">
    <subcellularLocation>
        <location evidence="1">Cytoplasm</location>
        <location evidence="1">Cytoskeleton</location>
        <location evidence="1">Cilium axoneme</location>
    </subcellularLocation>
</comment>
<keyword evidence="2" id="KW-0963">Cytoplasm</keyword>
<keyword evidence="8" id="KW-1185">Reference proteome</keyword>
<dbReference type="PANTHER" id="PTHR12086:SF9">
    <property type="entry name" value="EF-HAND DOMAIN-CONTAINING PROTEIN 1"/>
    <property type="match status" value="1"/>
</dbReference>
<evidence type="ECO:0000313" key="7">
    <source>
        <dbReference type="EMBL" id="KAJ9595341.1"/>
    </source>
</evidence>
<feature type="non-terminal residue" evidence="7">
    <location>
        <position position="1"/>
    </location>
</feature>
<organism evidence="7 8">
    <name type="scientific">Diploptera punctata</name>
    <name type="common">Pacific beetle cockroach</name>
    <dbReference type="NCBI Taxonomy" id="6984"/>
    <lineage>
        <taxon>Eukaryota</taxon>
        <taxon>Metazoa</taxon>
        <taxon>Ecdysozoa</taxon>
        <taxon>Arthropoda</taxon>
        <taxon>Hexapoda</taxon>
        <taxon>Insecta</taxon>
        <taxon>Pterygota</taxon>
        <taxon>Neoptera</taxon>
        <taxon>Polyneoptera</taxon>
        <taxon>Dictyoptera</taxon>
        <taxon>Blattodea</taxon>
        <taxon>Blaberoidea</taxon>
        <taxon>Blaberidae</taxon>
        <taxon>Diplopterinae</taxon>
        <taxon>Diploptera</taxon>
    </lineage>
</organism>
<dbReference type="Proteomes" id="UP001233999">
    <property type="component" value="Unassembled WGS sequence"/>
</dbReference>
<gene>
    <name evidence="7" type="ORF">L9F63_027273</name>
</gene>
<feature type="non-terminal residue" evidence="7">
    <location>
        <position position="387"/>
    </location>
</feature>
<keyword evidence="3" id="KW-0677">Repeat</keyword>
<protein>
    <recommendedName>
        <fullName evidence="6">DM10 domain-containing protein</fullName>
    </recommendedName>
</protein>
<reference evidence="7" key="1">
    <citation type="journal article" date="2023" name="IScience">
        <title>Live-bearing cockroach genome reveals convergent evolutionary mechanisms linked to viviparity in insects and beyond.</title>
        <authorList>
            <person name="Fouks B."/>
            <person name="Harrison M.C."/>
            <person name="Mikhailova A.A."/>
            <person name="Marchal E."/>
            <person name="English S."/>
            <person name="Carruthers M."/>
            <person name="Jennings E.C."/>
            <person name="Chiamaka E.L."/>
            <person name="Frigard R.A."/>
            <person name="Pippel M."/>
            <person name="Attardo G.M."/>
            <person name="Benoit J.B."/>
            <person name="Bornberg-Bauer E."/>
            <person name="Tobe S.S."/>
        </authorList>
    </citation>
    <scope>NUCLEOTIDE SEQUENCE</scope>
    <source>
        <strain evidence="7">Stay&amp;Tobe</strain>
    </source>
</reference>
<feature type="domain" description="DM10" evidence="6">
    <location>
        <begin position="49"/>
        <end position="142"/>
    </location>
</feature>
<dbReference type="GO" id="GO:0072686">
    <property type="term" value="C:mitotic spindle"/>
    <property type="evidence" value="ECO:0007669"/>
    <property type="project" value="TreeGrafter"/>
</dbReference>
<sequence>NGYRVPRTLCVGIGNRPLDVDGTAYFMFLIQSGKYDPSLTYGRVKQYAVAQVIPHFALYDKKCLTFRAFFKQSVYESPDEHYRNSGLTQGRLVRRNKIPKTALGEHWHWKDFNIGIDVAIYGIVYHIVDCDDFTKEYLESQGIELNQPEEMPPDPYIQLRQLKIKPHTHITKPLDDKLRRFLEYDGKILRFFAVWDDRDTEFGEMRRYVIYYYLADDTVEVQEIHEKNDGRDPFPLLLKKMKLPRDWKDKPINFPSLAMESSDEEVLYYYTPKDFLVRDIIFIIPEKFLIYDTDKFTRKYFEEILKITQKARIDVFEKKPPPPVLPIPPHLGFGSPEDSLQSCLTVTIPVPPKKDVVRYVYNINKKEKTIMDWVHPEDKNRKFVFSY</sequence>
<dbReference type="GO" id="GO:0000281">
    <property type="term" value="P:mitotic cytokinesis"/>
    <property type="evidence" value="ECO:0007669"/>
    <property type="project" value="TreeGrafter"/>
</dbReference>
<dbReference type="EMBL" id="JASPKZ010002422">
    <property type="protein sequence ID" value="KAJ9595341.1"/>
    <property type="molecule type" value="Genomic_DNA"/>
</dbReference>
<dbReference type="PROSITE" id="PS51336">
    <property type="entry name" value="DM10"/>
    <property type="match status" value="2"/>
</dbReference>
<evidence type="ECO:0000256" key="4">
    <source>
        <dbReference type="ARBA" id="ARBA00023212"/>
    </source>
</evidence>
<keyword evidence="5" id="KW-0966">Cell projection</keyword>
<comment type="caution">
    <text evidence="7">The sequence shown here is derived from an EMBL/GenBank/DDBJ whole genome shotgun (WGS) entry which is preliminary data.</text>
</comment>
<accession>A0AAD8AA61</accession>
<dbReference type="SMART" id="SM00676">
    <property type="entry name" value="DM10"/>
    <property type="match status" value="2"/>
</dbReference>
<dbReference type="GO" id="GO:0007052">
    <property type="term" value="P:mitotic spindle organization"/>
    <property type="evidence" value="ECO:0007669"/>
    <property type="project" value="TreeGrafter"/>
</dbReference>